<keyword evidence="3" id="KW-1185">Reference proteome</keyword>
<evidence type="ECO:0000313" key="2">
    <source>
        <dbReference type="EMBL" id="GBM50827.1"/>
    </source>
</evidence>
<dbReference type="Pfam" id="PF00078">
    <property type="entry name" value="RVT_1"/>
    <property type="match status" value="1"/>
</dbReference>
<dbReference type="OrthoDB" id="6428789at2759"/>
<dbReference type="FunFam" id="3.30.70.270:FF:000003">
    <property type="entry name" value="Transposon Ty3-G Gag-Pol polyprotein"/>
    <property type="match status" value="1"/>
</dbReference>
<feature type="domain" description="Reverse transcriptase" evidence="1">
    <location>
        <begin position="1"/>
        <end position="75"/>
    </location>
</feature>
<dbReference type="PANTHER" id="PTHR33064">
    <property type="entry name" value="POL PROTEIN"/>
    <property type="match status" value="1"/>
</dbReference>
<evidence type="ECO:0000313" key="3">
    <source>
        <dbReference type="Proteomes" id="UP000499080"/>
    </source>
</evidence>
<protein>
    <submittedName>
        <fullName evidence="2">Retrovirus-related Pol polyprotein from transposon 17.6</fullName>
    </submittedName>
</protein>
<dbReference type="SUPFAM" id="SSF56672">
    <property type="entry name" value="DNA/RNA polymerases"/>
    <property type="match status" value="1"/>
</dbReference>
<comment type="caution">
    <text evidence="2">The sequence shown here is derived from an EMBL/GenBank/DDBJ whole genome shotgun (WGS) entry which is preliminary data.</text>
</comment>
<organism evidence="2 3">
    <name type="scientific">Araneus ventricosus</name>
    <name type="common">Orbweaver spider</name>
    <name type="synonym">Epeira ventricosa</name>
    <dbReference type="NCBI Taxonomy" id="182803"/>
    <lineage>
        <taxon>Eukaryota</taxon>
        <taxon>Metazoa</taxon>
        <taxon>Ecdysozoa</taxon>
        <taxon>Arthropoda</taxon>
        <taxon>Chelicerata</taxon>
        <taxon>Arachnida</taxon>
        <taxon>Araneae</taxon>
        <taxon>Araneomorphae</taxon>
        <taxon>Entelegynae</taxon>
        <taxon>Araneoidea</taxon>
        <taxon>Araneidae</taxon>
        <taxon>Araneus</taxon>
    </lineage>
</organism>
<reference evidence="2 3" key="1">
    <citation type="journal article" date="2019" name="Sci. Rep.">
        <title>Orb-weaving spider Araneus ventricosus genome elucidates the spidroin gene catalogue.</title>
        <authorList>
            <person name="Kono N."/>
            <person name="Nakamura H."/>
            <person name="Ohtoshi R."/>
            <person name="Moran D.A.P."/>
            <person name="Shinohara A."/>
            <person name="Yoshida Y."/>
            <person name="Fujiwara M."/>
            <person name="Mori M."/>
            <person name="Tomita M."/>
            <person name="Arakawa K."/>
        </authorList>
    </citation>
    <scope>NUCLEOTIDE SEQUENCE [LARGE SCALE GENOMIC DNA]</scope>
</reference>
<accession>A0A4Y2GC84</accession>
<dbReference type="CDD" id="cd01647">
    <property type="entry name" value="RT_LTR"/>
    <property type="match status" value="1"/>
</dbReference>
<name>A0A4Y2GC84_ARAVE</name>
<gene>
    <name evidence="2" type="primary">pol_828</name>
    <name evidence="2" type="ORF">AVEN_140938_1</name>
</gene>
<dbReference type="InterPro" id="IPR043128">
    <property type="entry name" value="Rev_trsase/Diguanyl_cyclase"/>
</dbReference>
<dbReference type="InterPro" id="IPR043502">
    <property type="entry name" value="DNA/RNA_pol_sf"/>
</dbReference>
<sequence>MPFGLCNAPATFERMMDTVLRGLICPSYLDDIIVYAPNFQEHQVRLRKVLKCITEAGLKLNSNKCSFGKKQLTILRHLVDQHGIYPFPQKTAAIKNSLFQKMSQTSEVYWVCGCITGCLSETSPMSQSPCMTY</sequence>
<dbReference type="PANTHER" id="PTHR33064:SF37">
    <property type="entry name" value="RIBONUCLEASE H"/>
    <property type="match status" value="1"/>
</dbReference>
<evidence type="ECO:0000259" key="1">
    <source>
        <dbReference type="Pfam" id="PF00078"/>
    </source>
</evidence>
<dbReference type="Proteomes" id="UP000499080">
    <property type="component" value="Unassembled WGS sequence"/>
</dbReference>
<dbReference type="AlphaFoldDB" id="A0A4Y2GC84"/>
<dbReference type="EMBL" id="BGPR01001312">
    <property type="protein sequence ID" value="GBM50827.1"/>
    <property type="molecule type" value="Genomic_DNA"/>
</dbReference>
<proteinExistence type="predicted"/>
<dbReference type="Gene3D" id="3.30.70.270">
    <property type="match status" value="1"/>
</dbReference>
<dbReference type="InterPro" id="IPR000477">
    <property type="entry name" value="RT_dom"/>
</dbReference>
<dbReference type="GO" id="GO:0071897">
    <property type="term" value="P:DNA biosynthetic process"/>
    <property type="evidence" value="ECO:0007669"/>
    <property type="project" value="UniProtKB-ARBA"/>
</dbReference>
<dbReference type="InterPro" id="IPR051320">
    <property type="entry name" value="Viral_Replic_Matur_Polypro"/>
</dbReference>